<dbReference type="RefSeq" id="WP_106000351.1">
    <property type="nucleotide sequence ID" value="NZ_CM009578.1"/>
</dbReference>
<dbReference type="InterPro" id="IPR037171">
    <property type="entry name" value="NagB/RpiA_transferase-like"/>
</dbReference>
<dbReference type="InterPro" id="IPR046433">
    <property type="entry name" value="ActCoA_hydro"/>
</dbReference>
<keyword evidence="3" id="KW-1185">Reference proteome</keyword>
<dbReference type="SUPFAM" id="SSF100950">
    <property type="entry name" value="NagB/RpiA/CoA transferase-like"/>
    <property type="match status" value="2"/>
</dbReference>
<evidence type="ECO:0000313" key="3">
    <source>
        <dbReference type="Proteomes" id="UP000238954"/>
    </source>
</evidence>
<proteinExistence type="predicted"/>
<dbReference type="Gene3D" id="3.30.750.70">
    <property type="entry name" value="4-hydroxybutyrate coenzyme like domains"/>
    <property type="match status" value="1"/>
</dbReference>
<keyword evidence="2" id="KW-0378">Hydrolase</keyword>
<dbReference type="GO" id="GO:0008775">
    <property type="term" value="F:acetate CoA-transferase activity"/>
    <property type="evidence" value="ECO:0007669"/>
    <property type="project" value="InterPro"/>
</dbReference>
<dbReference type="AlphaFoldDB" id="A0A2S8B3J6"/>
<dbReference type="GO" id="GO:0016787">
    <property type="term" value="F:hydrolase activity"/>
    <property type="evidence" value="ECO:0007669"/>
    <property type="project" value="UniProtKB-KW"/>
</dbReference>
<evidence type="ECO:0000259" key="1">
    <source>
        <dbReference type="Pfam" id="PF13336"/>
    </source>
</evidence>
<comment type="caution">
    <text evidence="2">The sequence shown here is derived from an EMBL/GenBank/DDBJ whole genome shotgun (WGS) entry which is preliminary data.</text>
</comment>
<dbReference type="EMBL" id="PHFW01000003">
    <property type="protein sequence ID" value="PQM26981.1"/>
    <property type="molecule type" value="Genomic_DNA"/>
</dbReference>
<feature type="domain" description="Acetyl-CoA hydrolase/transferase C-terminal" evidence="1">
    <location>
        <begin position="252"/>
        <end position="402"/>
    </location>
</feature>
<gene>
    <name evidence="2" type="ORF">CVO77_18620</name>
</gene>
<dbReference type="Gene3D" id="3.40.1080.10">
    <property type="entry name" value="Glutaconate Coenzyme A-transferase"/>
    <property type="match status" value="1"/>
</dbReference>
<protein>
    <submittedName>
        <fullName evidence="2">Acetyl-CoA hydrolase</fullName>
    </submittedName>
</protein>
<dbReference type="GO" id="GO:0006083">
    <property type="term" value="P:acetate metabolic process"/>
    <property type="evidence" value="ECO:0007669"/>
    <property type="project" value="InterPro"/>
</dbReference>
<dbReference type="OrthoDB" id="9801795at2"/>
<dbReference type="Gene3D" id="3.40.1080.20">
    <property type="entry name" value="Acetyl-CoA hydrolase/transferase C-terminal domain"/>
    <property type="match status" value="1"/>
</dbReference>
<dbReference type="PANTHER" id="PTHR21432:SF20">
    <property type="entry name" value="ACETYL-COA HYDROLASE"/>
    <property type="match status" value="1"/>
</dbReference>
<name>A0A2S8B3J6_9SPHN</name>
<reference evidence="3" key="1">
    <citation type="submission" date="2017-11" db="EMBL/GenBank/DDBJ databases">
        <title>The complete genome sequence of Sphingopyxis pomeranensis sp. nov. strain WS5A3p.</title>
        <authorList>
            <person name="Kaminski M.A."/>
        </authorList>
    </citation>
    <scope>NUCLEOTIDE SEQUENCE [LARGE SCALE GENOMIC DNA]</scope>
    <source>
        <strain evidence="3">WS5A3p</strain>
    </source>
</reference>
<dbReference type="InterPro" id="IPR026888">
    <property type="entry name" value="AcetylCoA_hyd_C"/>
</dbReference>
<organism evidence="2 3">
    <name type="scientific">Sphingopyxis lindanitolerans</name>
    <dbReference type="NCBI Taxonomy" id="2054227"/>
    <lineage>
        <taxon>Bacteria</taxon>
        <taxon>Pseudomonadati</taxon>
        <taxon>Pseudomonadota</taxon>
        <taxon>Alphaproteobacteria</taxon>
        <taxon>Sphingomonadales</taxon>
        <taxon>Sphingomonadaceae</taxon>
        <taxon>Sphingopyxis</taxon>
    </lineage>
</organism>
<dbReference type="Pfam" id="PF13336">
    <property type="entry name" value="AcetylCoA_hyd_C"/>
    <property type="match status" value="1"/>
</dbReference>
<evidence type="ECO:0000313" key="2">
    <source>
        <dbReference type="EMBL" id="PQM26981.1"/>
    </source>
</evidence>
<dbReference type="InterPro" id="IPR038460">
    <property type="entry name" value="AcetylCoA_hyd_C_sf"/>
</dbReference>
<dbReference type="PANTHER" id="PTHR21432">
    <property type="entry name" value="ACETYL-COA HYDROLASE-RELATED"/>
    <property type="match status" value="1"/>
</dbReference>
<accession>A0A2S8B3J6</accession>
<dbReference type="Proteomes" id="UP000238954">
    <property type="component" value="Chromosome"/>
</dbReference>
<sequence length="415" mass="43656">MDRLLDCFAPGRRVYLPGGTGEILPLARALAVDPGSLAGVEITSALLPGINRTDYAALHSNARLTAFMMSPALSASAAAGRLRILPLCYSATGRYLAEDYVPDIAIAHAALPQTDGRCSLGISADFAPLVWPRAKFRVLVVNARMPSIARAPYLTLADADLVVEIDAPPVTGDDQISDPIVQAIAASVAALIPDCAAIQCGIGGIPGATWRFLSGHRDLTIASGMITPAVRALTEAGALRPDGPHQTGIAVGDAGFYAWLANSDLIEMVPVTRSHDSVALARLDAFTAINSALEVDLFGQVNLEWQRATQVSGVGGAPDFSRAAIQSRGGRSITALRATASEGTVSRIVPRLDVPTVSIPRSDIDTVVTEYGVAELLGRSVDERAAALIAIAAPAHRNMLENRWRQINGSHLVRI</sequence>